<accession>A0A517WVH1</accession>
<evidence type="ECO:0000313" key="3">
    <source>
        <dbReference type="Proteomes" id="UP000318384"/>
    </source>
</evidence>
<proteinExistence type="predicted"/>
<evidence type="ECO:0000313" key="2">
    <source>
        <dbReference type="EMBL" id="QDU09259.1"/>
    </source>
</evidence>
<dbReference type="Proteomes" id="UP000318384">
    <property type="component" value="Chromosome"/>
</dbReference>
<organism evidence="2 3">
    <name type="scientific">Gimesia aquarii</name>
    <dbReference type="NCBI Taxonomy" id="2527964"/>
    <lineage>
        <taxon>Bacteria</taxon>
        <taxon>Pseudomonadati</taxon>
        <taxon>Planctomycetota</taxon>
        <taxon>Planctomycetia</taxon>
        <taxon>Planctomycetales</taxon>
        <taxon>Planctomycetaceae</taxon>
        <taxon>Gimesia</taxon>
    </lineage>
</organism>
<dbReference type="AlphaFoldDB" id="A0A517WVH1"/>
<sequence length="146" mass="15705">MKIRSYYFASTNLIFLVILCISSGCLGSSGEPLPDLAEVTGTITLDGKPLRKANIVFEPQEVSDKGRRRASSASTEADGSYRLQYNADATGAALGNHKVTIMKMSDNPDEAGKHLIPPKYADSANSGLTAEVTQGENKFDFDLKSK</sequence>
<evidence type="ECO:0008006" key="4">
    <source>
        <dbReference type="Google" id="ProtNLM"/>
    </source>
</evidence>
<dbReference type="EMBL" id="CP037422">
    <property type="protein sequence ID" value="QDU09259.1"/>
    <property type="molecule type" value="Genomic_DNA"/>
</dbReference>
<feature type="region of interest" description="Disordered" evidence="1">
    <location>
        <begin position="105"/>
        <end position="146"/>
    </location>
</feature>
<name>A0A517WVH1_9PLAN</name>
<keyword evidence="3" id="KW-1185">Reference proteome</keyword>
<feature type="compositionally biased region" description="Polar residues" evidence="1">
    <location>
        <begin position="123"/>
        <end position="136"/>
    </location>
</feature>
<dbReference type="RefSeq" id="WP_197993366.1">
    <property type="nucleotide sequence ID" value="NZ_CP037422.1"/>
</dbReference>
<feature type="region of interest" description="Disordered" evidence="1">
    <location>
        <begin position="59"/>
        <end position="78"/>
    </location>
</feature>
<evidence type="ECO:0000256" key="1">
    <source>
        <dbReference type="SAM" id="MobiDB-lite"/>
    </source>
</evidence>
<gene>
    <name evidence="2" type="ORF">V202x_26320</name>
</gene>
<protein>
    <recommendedName>
        <fullName evidence="4">Carboxypeptidase regulatory-like domain-containing protein</fullName>
    </recommendedName>
</protein>
<dbReference type="PROSITE" id="PS51257">
    <property type="entry name" value="PROKAR_LIPOPROTEIN"/>
    <property type="match status" value="1"/>
</dbReference>
<reference evidence="2 3" key="1">
    <citation type="submission" date="2019-03" db="EMBL/GenBank/DDBJ databases">
        <title>Deep-cultivation of Planctomycetes and their phenomic and genomic characterization uncovers novel biology.</title>
        <authorList>
            <person name="Wiegand S."/>
            <person name="Jogler M."/>
            <person name="Boedeker C."/>
            <person name="Pinto D."/>
            <person name="Vollmers J."/>
            <person name="Rivas-Marin E."/>
            <person name="Kohn T."/>
            <person name="Peeters S.H."/>
            <person name="Heuer A."/>
            <person name="Rast P."/>
            <person name="Oberbeckmann S."/>
            <person name="Bunk B."/>
            <person name="Jeske O."/>
            <person name="Meyerdierks A."/>
            <person name="Storesund J.E."/>
            <person name="Kallscheuer N."/>
            <person name="Luecker S."/>
            <person name="Lage O.M."/>
            <person name="Pohl T."/>
            <person name="Merkel B.J."/>
            <person name="Hornburger P."/>
            <person name="Mueller R.-W."/>
            <person name="Bruemmer F."/>
            <person name="Labrenz M."/>
            <person name="Spormann A.M."/>
            <person name="Op den Camp H."/>
            <person name="Overmann J."/>
            <person name="Amann R."/>
            <person name="Jetten M.S.M."/>
            <person name="Mascher T."/>
            <person name="Medema M.H."/>
            <person name="Devos D.P."/>
            <person name="Kaster A.-K."/>
            <person name="Ovreas L."/>
            <person name="Rohde M."/>
            <person name="Galperin M.Y."/>
            <person name="Jogler C."/>
        </authorList>
    </citation>
    <scope>NUCLEOTIDE SEQUENCE [LARGE SCALE GENOMIC DNA]</scope>
    <source>
        <strain evidence="2 3">V202</strain>
    </source>
</reference>
<feature type="compositionally biased region" description="Basic and acidic residues" evidence="1">
    <location>
        <begin position="137"/>
        <end position="146"/>
    </location>
</feature>